<dbReference type="PROSITE" id="PS50879">
    <property type="entry name" value="RNASE_H_1"/>
    <property type="match status" value="1"/>
</dbReference>
<comment type="caution">
    <text evidence="11">The sequence shown here is derived from an EMBL/GenBank/DDBJ whole genome shotgun (WGS) entry which is preliminary data.</text>
</comment>
<keyword evidence="6" id="KW-0479">Metal-binding</keyword>
<gene>
    <name evidence="11" type="ORF">IAA60_09200</name>
</gene>
<dbReference type="EMBL" id="DVLU01000099">
    <property type="protein sequence ID" value="HIT86059.1"/>
    <property type="molecule type" value="Genomic_DNA"/>
</dbReference>
<dbReference type="InterPro" id="IPR036397">
    <property type="entry name" value="RNaseH_sf"/>
</dbReference>
<evidence type="ECO:0000256" key="4">
    <source>
        <dbReference type="ARBA" id="ARBA00012180"/>
    </source>
</evidence>
<accession>A0A9D1H5Y6</accession>
<evidence type="ECO:0000256" key="1">
    <source>
        <dbReference type="ARBA" id="ARBA00000077"/>
    </source>
</evidence>
<dbReference type="AlphaFoldDB" id="A0A9D1H5Y6"/>
<dbReference type="InterPro" id="IPR050092">
    <property type="entry name" value="RNase_H"/>
</dbReference>
<evidence type="ECO:0000256" key="2">
    <source>
        <dbReference type="ARBA" id="ARBA00001946"/>
    </source>
</evidence>
<dbReference type="PANTHER" id="PTHR10642">
    <property type="entry name" value="RIBONUCLEASE H1"/>
    <property type="match status" value="1"/>
</dbReference>
<evidence type="ECO:0000256" key="7">
    <source>
        <dbReference type="ARBA" id="ARBA00022759"/>
    </source>
</evidence>
<dbReference type="CDD" id="cd09277">
    <property type="entry name" value="RNase_HI_bacteria_like"/>
    <property type="match status" value="1"/>
</dbReference>
<dbReference type="InterPro" id="IPR037056">
    <property type="entry name" value="RNase_H1_N_sf"/>
</dbReference>
<comment type="similarity">
    <text evidence="3">Belongs to the RNase H family.</text>
</comment>
<dbReference type="InterPro" id="IPR009027">
    <property type="entry name" value="Ribosomal_bL9/RNase_H1_N"/>
</dbReference>
<dbReference type="EC" id="3.1.26.4" evidence="4"/>
<reference evidence="11" key="2">
    <citation type="journal article" date="2021" name="PeerJ">
        <title>Extensive microbial diversity within the chicken gut microbiome revealed by metagenomics and culture.</title>
        <authorList>
            <person name="Gilroy R."/>
            <person name="Ravi A."/>
            <person name="Getino M."/>
            <person name="Pursley I."/>
            <person name="Horton D.L."/>
            <person name="Alikhan N.F."/>
            <person name="Baker D."/>
            <person name="Gharbi K."/>
            <person name="Hall N."/>
            <person name="Watson M."/>
            <person name="Adriaenssens E.M."/>
            <person name="Foster-Nyarko E."/>
            <person name="Jarju S."/>
            <person name="Secka A."/>
            <person name="Antonio M."/>
            <person name="Oren A."/>
            <person name="Chaudhuri R.R."/>
            <person name="La Ragione R."/>
            <person name="Hildebrand F."/>
            <person name="Pallen M.J."/>
        </authorList>
    </citation>
    <scope>NUCLEOTIDE SEQUENCE</scope>
    <source>
        <strain evidence="11">CHK181-108</strain>
    </source>
</reference>
<dbReference type="SUPFAM" id="SSF55658">
    <property type="entry name" value="L9 N-domain-like"/>
    <property type="match status" value="1"/>
</dbReference>
<keyword evidence="5" id="KW-0540">Nuclease</keyword>
<dbReference type="GO" id="GO:0043137">
    <property type="term" value="P:DNA replication, removal of RNA primer"/>
    <property type="evidence" value="ECO:0007669"/>
    <property type="project" value="TreeGrafter"/>
</dbReference>
<dbReference type="SUPFAM" id="SSF53098">
    <property type="entry name" value="Ribonuclease H-like"/>
    <property type="match status" value="1"/>
</dbReference>
<name>A0A9D1H5Y6_9FIRM</name>
<keyword evidence="7" id="KW-0255">Endonuclease</keyword>
<reference evidence="11" key="1">
    <citation type="submission" date="2020-10" db="EMBL/GenBank/DDBJ databases">
        <authorList>
            <person name="Gilroy R."/>
        </authorList>
    </citation>
    <scope>NUCLEOTIDE SEQUENCE</scope>
    <source>
        <strain evidence="11">CHK181-108</strain>
    </source>
</reference>
<dbReference type="Gene3D" id="3.30.420.10">
    <property type="entry name" value="Ribonuclease H-like superfamily/Ribonuclease H"/>
    <property type="match status" value="1"/>
</dbReference>
<protein>
    <recommendedName>
        <fullName evidence="4">ribonuclease H</fullName>
        <ecNumber evidence="4">3.1.26.4</ecNumber>
    </recommendedName>
</protein>
<keyword evidence="9" id="KW-0460">Magnesium</keyword>
<evidence type="ECO:0000256" key="5">
    <source>
        <dbReference type="ARBA" id="ARBA00022722"/>
    </source>
</evidence>
<dbReference type="PANTHER" id="PTHR10642:SF26">
    <property type="entry name" value="RIBONUCLEASE H1"/>
    <property type="match status" value="1"/>
</dbReference>
<comment type="cofactor">
    <cofactor evidence="2">
        <name>Mg(2+)</name>
        <dbReference type="ChEBI" id="CHEBI:18420"/>
    </cofactor>
</comment>
<dbReference type="Pfam" id="PF00075">
    <property type="entry name" value="RNase_H"/>
    <property type="match status" value="1"/>
</dbReference>
<dbReference type="GO" id="GO:0004523">
    <property type="term" value="F:RNA-DNA hybrid ribonuclease activity"/>
    <property type="evidence" value="ECO:0007669"/>
    <property type="project" value="UniProtKB-EC"/>
</dbReference>
<comment type="catalytic activity">
    <reaction evidence="1">
        <text>Endonucleolytic cleavage to 5'-phosphomonoester.</text>
        <dbReference type="EC" id="3.1.26.4"/>
    </reaction>
</comment>
<dbReference type="GO" id="GO:0046872">
    <property type="term" value="F:metal ion binding"/>
    <property type="evidence" value="ECO:0007669"/>
    <property type="project" value="UniProtKB-KW"/>
</dbReference>
<evidence type="ECO:0000313" key="11">
    <source>
        <dbReference type="EMBL" id="HIT86059.1"/>
    </source>
</evidence>
<organism evidence="11 12">
    <name type="scientific">Candidatus Ornithomonoglobus intestinigallinarum</name>
    <dbReference type="NCBI Taxonomy" id="2840894"/>
    <lineage>
        <taxon>Bacteria</taxon>
        <taxon>Bacillati</taxon>
        <taxon>Bacillota</taxon>
        <taxon>Clostridia</taxon>
        <taxon>Candidatus Ornithomonoglobus</taxon>
    </lineage>
</organism>
<dbReference type="InterPro" id="IPR002156">
    <property type="entry name" value="RNaseH_domain"/>
</dbReference>
<dbReference type="GO" id="GO:0003676">
    <property type="term" value="F:nucleic acid binding"/>
    <property type="evidence" value="ECO:0007669"/>
    <property type="project" value="InterPro"/>
</dbReference>
<feature type="domain" description="RNase H type-1" evidence="10">
    <location>
        <begin position="63"/>
        <end position="200"/>
    </location>
</feature>
<evidence type="ECO:0000256" key="8">
    <source>
        <dbReference type="ARBA" id="ARBA00022801"/>
    </source>
</evidence>
<evidence type="ECO:0000256" key="3">
    <source>
        <dbReference type="ARBA" id="ARBA00005300"/>
    </source>
</evidence>
<dbReference type="Pfam" id="PF01693">
    <property type="entry name" value="Cauli_VI"/>
    <property type="match status" value="1"/>
</dbReference>
<proteinExistence type="inferred from homology"/>
<sequence length="201" mass="22288">MAKQKKYYAVRQGRQVGIFTDWDECKRLVTGYKGAEFKGFLNRDDALAYLGAGDGKAETVAPSSDTAVAYVDGSFNPKTKIFSCGVVLLLKDGEKTFCESFDDPELAAMRNVAGEIKGAMKAVSLCIELGFKKVYIFYDYAGIEKWCTGEWKTNKTGTMEYKAFCDEAKTKIDMEFRKVKGHSGDKYNDMADELAKKAAGV</sequence>
<dbReference type="InterPro" id="IPR012337">
    <property type="entry name" value="RNaseH-like_sf"/>
</dbReference>
<evidence type="ECO:0000313" key="12">
    <source>
        <dbReference type="Proteomes" id="UP000824165"/>
    </source>
</evidence>
<evidence type="ECO:0000256" key="9">
    <source>
        <dbReference type="ARBA" id="ARBA00022842"/>
    </source>
</evidence>
<dbReference type="FunFam" id="3.40.970.10:FF:000001">
    <property type="entry name" value="Ribonuclease H1"/>
    <property type="match status" value="1"/>
</dbReference>
<keyword evidence="8" id="KW-0378">Hydrolase</keyword>
<dbReference type="Gene3D" id="3.40.970.10">
    <property type="entry name" value="Ribonuclease H1, N-terminal domain"/>
    <property type="match status" value="1"/>
</dbReference>
<evidence type="ECO:0000259" key="10">
    <source>
        <dbReference type="PROSITE" id="PS50879"/>
    </source>
</evidence>
<dbReference type="Proteomes" id="UP000824165">
    <property type="component" value="Unassembled WGS sequence"/>
</dbReference>
<dbReference type="InterPro" id="IPR011320">
    <property type="entry name" value="RNase_H1_N"/>
</dbReference>
<evidence type="ECO:0000256" key="6">
    <source>
        <dbReference type="ARBA" id="ARBA00022723"/>
    </source>
</evidence>